<dbReference type="OrthoDB" id="10261072at2759"/>
<dbReference type="GO" id="GO:0010468">
    <property type="term" value="P:regulation of gene expression"/>
    <property type="evidence" value="ECO:0007669"/>
    <property type="project" value="TreeGrafter"/>
</dbReference>
<keyword evidence="4 6" id="KW-0694">RNA-binding</keyword>
<comment type="subcellular location">
    <subcellularLocation>
        <location evidence="1 6">Nucleus</location>
    </subcellularLocation>
</comment>
<dbReference type="InterPro" id="IPR007146">
    <property type="entry name" value="Sas10/Utp3/C1D"/>
</dbReference>
<sequence>MTDNTQLKSQLNNVNNLLNEVDLLVQNLKKVDLPQTLPQLDTLDRVKLELTLNYILNSSYHAFFKTQGLDMDKHPITKELQRMTTYVDNIRKLEGKSVMPTQVDKEAAKRLINQALNGNAEE</sequence>
<evidence type="ECO:0000313" key="7">
    <source>
        <dbReference type="EMBL" id="KXN74790.1"/>
    </source>
</evidence>
<accession>A0A137PIJ1</accession>
<keyword evidence="5 6" id="KW-0539">Nucleus</keyword>
<comment type="similarity">
    <text evidence="2 6">Belongs to the C1D family.</text>
</comment>
<evidence type="ECO:0000256" key="3">
    <source>
        <dbReference type="ARBA" id="ARBA00022552"/>
    </source>
</evidence>
<dbReference type="STRING" id="796925.A0A137PIJ1"/>
<dbReference type="InterPro" id="IPR011082">
    <property type="entry name" value="Exosome-assoc_fac/DNA_repair"/>
</dbReference>
<reference evidence="7 8" key="1">
    <citation type="journal article" date="2015" name="Genome Biol. Evol.">
        <title>Phylogenomic analyses indicate that early fungi evolved digesting cell walls of algal ancestors of land plants.</title>
        <authorList>
            <person name="Chang Y."/>
            <person name="Wang S."/>
            <person name="Sekimoto S."/>
            <person name="Aerts A.L."/>
            <person name="Choi C."/>
            <person name="Clum A."/>
            <person name="LaButti K.M."/>
            <person name="Lindquist E.A."/>
            <person name="Yee Ngan C."/>
            <person name="Ohm R.A."/>
            <person name="Salamov A.A."/>
            <person name="Grigoriev I.V."/>
            <person name="Spatafora J.W."/>
            <person name="Berbee M.L."/>
        </authorList>
    </citation>
    <scope>NUCLEOTIDE SEQUENCE [LARGE SCALE GENOMIC DNA]</scope>
    <source>
        <strain evidence="7 8">NRRL 28638</strain>
    </source>
</reference>
<keyword evidence="3 6" id="KW-0698">rRNA processing</keyword>
<dbReference type="GO" id="GO:0005730">
    <property type="term" value="C:nucleolus"/>
    <property type="evidence" value="ECO:0007669"/>
    <property type="project" value="TreeGrafter"/>
</dbReference>
<evidence type="ECO:0000313" key="8">
    <source>
        <dbReference type="Proteomes" id="UP000070444"/>
    </source>
</evidence>
<dbReference type="Pfam" id="PF04000">
    <property type="entry name" value="Sas10_Utp3"/>
    <property type="match status" value="1"/>
</dbReference>
<dbReference type="GO" id="GO:0003677">
    <property type="term" value="F:DNA binding"/>
    <property type="evidence" value="ECO:0007669"/>
    <property type="project" value="TreeGrafter"/>
</dbReference>
<dbReference type="GO" id="GO:0000178">
    <property type="term" value="C:exosome (RNase complex)"/>
    <property type="evidence" value="ECO:0007669"/>
    <property type="project" value="TreeGrafter"/>
</dbReference>
<dbReference type="PANTHER" id="PTHR15341">
    <property type="entry name" value="SUN-COR STEROID HORMONE RECEPTOR CO-REPRESSOR"/>
    <property type="match status" value="1"/>
</dbReference>
<gene>
    <name evidence="7" type="ORF">CONCODRAFT_14548</name>
</gene>
<evidence type="ECO:0000256" key="6">
    <source>
        <dbReference type="RuleBase" id="RU368003"/>
    </source>
</evidence>
<dbReference type="GO" id="GO:0000460">
    <property type="term" value="P:maturation of 5.8S rRNA"/>
    <property type="evidence" value="ECO:0007669"/>
    <property type="project" value="TreeGrafter"/>
</dbReference>
<proteinExistence type="inferred from homology"/>
<evidence type="ECO:0000256" key="1">
    <source>
        <dbReference type="ARBA" id="ARBA00004123"/>
    </source>
</evidence>
<dbReference type="AlphaFoldDB" id="A0A137PIJ1"/>
<organism evidence="7 8">
    <name type="scientific">Conidiobolus coronatus (strain ATCC 28846 / CBS 209.66 / NRRL 28638)</name>
    <name type="common">Delacroixia coronata</name>
    <dbReference type="NCBI Taxonomy" id="796925"/>
    <lineage>
        <taxon>Eukaryota</taxon>
        <taxon>Fungi</taxon>
        <taxon>Fungi incertae sedis</taxon>
        <taxon>Zoopagomycota</taxon>
        <taxon>Entomophthoromycotina</taxon>
        <taxon>Entomophthoromycetes</taxon>
        <taxon>Entomophthorales</taxon>
        <taxon>Ancylistaceae</taxon>
        <taxon>Conidiobolus</taxon>
    </lineage>
</organism>
<dbReference type="GO" id="GO:0003723">
    <property type="term" value="F:RNA binding"/>
    <property type="evidence" value="ECO:0007669"/>
    <property type="project" value="UniProtKB-UniRule"/>
</dbReference>
<dbReference type="PANTHER" id="PTHR15341:SF3">
    <property type="entry name" value="NUCLEAR NUCLEIC ACID-BINDING PROTEIN C1D"/>
    <property type="match status" value="1"/>
</dbReference>
<evidence type="ECO:0000256" key="5">
    <source>
        <dbReference type="ARBA" id="ARBA00023242"/>
    </source>
</evidence>
<keyword evidence="8" id="KW-1185">Reference proteome</keyword>
<comment type="function">
    <text evidence="6">Required for exosome-dependent processing of pre-rRNA and small nucleolar RNA (snRNA) precursors. Involved in processing of 35S pre-rRNA at the A0, A1 and A2 sites.</text>
</comment>
<dbReference type="Proteomes" id="UP000070444">
    <property type="component" value="Unassembled WGS sequence"/>
</dbReference>
<dbReference type="EMBL" id="KQ964420">
    <property type="protein sequence ID" value="KXN74790.1"/>
    <property type="molecule type" value="Genomic_DNA"/>
</dbReference>
<evidence type="ECO:0000256" key="2">
    <source>
        <dbReference type="ARBA" id="ARBA00009154"/>
    </source>
</evidence>
<evidence type="ECO:0000256" key="4">
    <source>
        <dbReference type="ARBA" id="ARBA00022884"/>
    </source>
</evidence>
<name>A0A137PIJ1_CONC2</name>
<protein>
    <recommendedName>
        <fullName evidence="6">Exosome complex protein</fullName>
    </recommendedName>
</protein>